<feature type="transmembrane region" description="Helical" evidence="2">
    <location>
        <begin position="298"/>
        <end position="315"/>
    </location>
</feature>
<dbReference type="STRING" id="42514.ENSPNAP00000027467"/>
<evidence type="ECO:0000313" key="4">
    <source>
        <dbReference type="Ensembl" id="ENSPNAP00000027467.1"/>
    </source>
</evidence>
<dbReference type="OMA" id="SPFFKWL"/>
<feature type="transmembrane region" description="Helical" evidence="2">
    <location>
        <begin position="83"/>
        <end position="102"/>
    </location>
</feature>
<dbReference type="InterPro" id="IPR050327">
    <property type="entry name" value="Proton-linked_MCT"/>
</dbReference>
<feature type="transmembrane region" description="Helical" evidence="2">
    <location>
        <begin position="108"/>
        <end position="128"/>
    </location>
</feature>
<comment type="subcellular location">
    <subcellularLocation>
        <location evidence="1">Membrane</location>
        <topology evidence="1">Multi-pass membrane protein</topology>
    </subcellularLocation>
</comment>
<sequence length="444" mass="48679">MEEYSVDPPDGGYGWVVVISAFFSMGLTTGILRNFGLFFLDIQNYYGVLTGTLSWVTSTSIAMFHLGAPLAGALSVYFTQRGVIMIGAVLAASGMIIASLSLSLPWMYLSLGVLQGLGCAFCWMPANSMVSRYFKRWRPVAFSISSSGECVFSMAFGPFFQWLIEAYSWRGALLIIGGLQLNLWVCGALMRPLKPNLCFPTPSQEMPTGGSKELNQTSKTIPYRWSLIRRPELLLYITFATLATAGFFIPPLFLVPHVRHMSVEQYWAASLLSILSLSDLLGRLVVGWLASLRLLRNLQVLAMAATMLGVVLLLLPLGQNYWAIVVFTALYGFLFGSMVSVHIVSIVDIVGLKDFDGALGLFMFVRSSGVLVALPTAGWLVDRVDDFSAVFYLAGVCITLSAVFVVVVDRMVEKMKRKKSMTAAGSFLDPSETCPINVMDHSEA</sequence>
<reference evidence="4" key="2">
    <citation type="submission" date="2025-08" db="UniProtKB">
        <authorList>
            <consortium name="Ensembl"/>
        </authorList>
    </citation>
    <scope>IDENTIFICATION</scope>
</reference>
<feature type="transmembrane region" description="Helical" evidence="2">
    <location>
        <begin position="233"/>
        <end position="254"/>
    </location>
</feature>
<dbReference type="InterPro" id="IPR020846">
    <property type="entry name" value="MFS_dom"/>
</dbReference>
<name>A0A3B4DSX0_PYGNA</name>
<keyword evidence="2" id="KW-1133">Transmembrane helix</keyword>
<evidence type="ECO:0000256" key="2">
    <source>
        <dbReference type="SAM" id="Phobius"/>
    </source>
</evidence>
<dbReference type="InterPro" id="IPR011701">
    <property type="entry name" value="MFS"/>
</dbReference>
<reference evidence="4 5" key="1">
    <citation type="submission" date="2020-10" db="EMBL/GenBank/DDBJ databases">
        <title>Pygocentrus nattereri (red-bellied piranha) genome, fPygNat1, primary haplotype.</title>
        <authorList>
            <person name="Myers G."/>
            <person name="Meyer A."/>
            <person name="Karagic N."/>
            <person name="Pippel M."/>
            <person name="Winkler S."/>
            <person name="Tracey A."/>
            <person name="Wood J."/>
            <person name="Formenti G."/>
            <person name="Howe K."/>
            <person name="Fedrigo O."/>
            <person name="Jarvis E.D."/>
        </authorList>
    </citation>
    <scope>NUCLEOTIDE SEQUENCE [LARGE SCALE GENOMIC DNA]</scope>
</reference>
<dbReference type="Gene3D" id="1.20.1250.20">
    <property type="entry name" value="MFS general substrate transporter like domains"/>
    <property type="match status" value="2"/>
</dbReference>
<dbReference type="GO" id="GO:0008028">
    <property type="term" value="F:monocarboxylic acid transmembrane transporter activity"/>
    <property type="evidence" value="ECO:0007669"/>
    <property type="project" value="TreeGrafter"/>
</dbReference>
<dbReference type="PROSITE" id="PS50850">
    <property type="entry name" value="MFS"/>
    <property type="match status" value="1"/>
</dbReference>
<dbReference type="Proteomes" id="UP001501920">
    <property type="component" value="Chromosome 20"/>
</dbReference>
<keyword evidence="2" id="KW-0812">Transmembrane</keyword>
<feature type="domain" description="Major facilitator superfamily (MFS) profile" evidence="3">
    <location>
        <begin position="14"/>
        <end position="413"/>
    </location>
</feature>
<dbReference type="InterPro" id="IPR036259">
    <property type="entry name" value="MFS_trans_sf"/>
</dbReference>
<feature type="transmembrane region" description="Helical" evidence="2">
    <location>
        <begin position="387"/>
        <end position="408"/>
    </location>
</feature>
<protein>
    <recommendedName>
        <fullName evidence="3">Major facilitator superfamily (MFS) profile domain-containing protein</fullName>
    </recommendedName>
</protein>
<evidence type="ECO:0000313" key="5">
    <source>
        <dbReference type="Proteomes" id="UP001501920"/>
    </source>
</evidence>
<dbReference type="Ensembl" id="ENSPNAT00000002487.2">
    <property type="protein sequence ID" value="ENSPNAP00000027467.1"/>
    <property type="gene ID" value="ENSPNAG00000012965.2"/>
</dbReference>
<dbReference type="PANTHER" id="PTHR11360:SF84">
    <property type="entry name" value="MAJOR FACILITATOR SUPERFAMILY (MFS) PROFILE DOMAIN-CONTAINING PROTEIN"/>
    <property type="match status" value="1"/>
</dbReference>
<proteinExistence type="predicted"/>
<dbReference type="AlphaFoldDB" id="A0A3B4DSX0"/>
<feature type="transmembrane region" description="Helical" evidence="2">
    <location>
        <begin position="266"/>
        <end position="286"/>
    </location>
</feature>
<feature type="transmembrane region" description="Helical" evidence="2">
    <location>
        <begin position="12"/>
        <end position="32"/>
    </location>
</feature>
<dbReference type="GeneTree" id="ENSGT00940000164450"/>
<dbReference type="RefSeq" id="XP_017550968.1">
    <property type="nucleotide sequence ID" value="XM_017695479.2"/>
</dbReference>
<keyword evidence="5" id="KW-1185">Reference proteome</keyword>
<dbReference type="OrthoDB" id="2213137at2759"/>
<reference evidence="4" key="3">
    <citation type="submission" date="2025-09" db="UniProtKB">
        <authorList>
            <consortium name="Ensembl"/>
        </authorList>
    </citation>
    <scope>IDENTIFICATION</scope>
</reference>
<feature type="transmembrane region" description="Helical" evidence="2">
    <location>
        <begin position="52"/>
        <end position="76"/>
    </location>
</feature>
<dbReference type="GO" id="GO:0016020">
    <property type="term" value="C:membrane"/>
    <property type="evidence" value="ECO:0007669"/>
    <property type="project" value="UniProtKB-SubCell"/>
</dbReference>
<dbReference type="SUPFAM" id="SSF103473">
    <property type="entry name" value="MFS general substrate transporter"/>
    <property type="match status" value="1"/>
</dbReference>
<dbReference type="FunFam" id="1.20.1250.20:FF:000406">
    <property type="entry name" value="Monocarboxylate transporter 2"/>
    <property type="match status" value="1"/>
</dbReference>
<feature type="transmembrane region" description="Helical" evidence="2">
    <location>
        <begin position="169"/>
        <end position="190"/>
    </location>
</feature>
<evidence type="ECO:0000256" key="1">
    <source>
        <dbReference type="ARBA" id="ARBA00004141"/>
    </source>
</evidence>
<feature type="transmembrane region" description="Helical" evidence="2">
    <location>
        <begin position="359"/>
        <end position="381"/>
    </location>
</feature>
<organism evidence="4 5">
    <name type="scientific">Pygocentrus nattereri</name>
    <name type="common">Red-bellied piranha</name>
    <dbReference type="NCBI Taxonomy" id="42514"/>
    <lineage>
        <taxon>Eukaryota</taxon>
        <taxon>Metazoa</taxon>
        <taxon>Chordata</taxon>
        <taxon>Craniata</taxon>
        <taxon>Vertebrata</taxon>
        <taxon>Euteleostomi</taxon>
        <taxon>Actinopterygii</taxon>
        <taxon>Neopterygii</taxon>
        <taxon>Teleostei</taxon>
        <taxon>Ostariophysi</taxon>
        <taxon>Characiformes</taxon>
        <taxon>Characoidei</taxon>
        <taxon>Pygocentrus</taxon>
    </lineage>
</organism>
<dbReference type="GeneID" id="108426174"/>
<accession>A0A3B4DSX0</accession>
<keyword evidence="2" id="KW-0472">Membrane</keyword>
<dbReference type="Pfam" id="PF07690">
    <property type="entry name" value="MFS_1"/>
    <property type="match status" value="1"/>
</dbReference>
<feature type="transmembrane region" description="Helical" evidence="2">
    <location>
        <begin position="321"/>
        <end position="347"/>
    </location>
</feature>
<dbReference type="PANTHER" id="PTHR11360">
    <property type="entry name" value="MONOCARBOXYLATE TRANSPORTER"/>
    <property type="match status" value="1"/>
</dbReference>
<evidence type="ECO:0000259" key="3">
    <source>
        <dbReference type="PROSITE" id="PS50850"/>
    </source>
</evidence>